<protein>
    <submittedName>
        <fullName evidence="2">Uncharacterized protein</fullName>
    </submittedName>
</protein>
<evidence type="ECO:0000313" key="3">
    <source>
        <dbReference type="Proteomes" id="UP000464954"/>
    </source>
</evidence>
<name>A0A6P1M7Y9_9BACT</name>
<organism evidence="2 3">
    <name type="scientific">Tichowtungia aerotolerans</name>
    <dbReference type="NCBI Taxonomy" id="2697043"/>
    <lineage>
        <taxon>Bacteria</taxon>
        <taxon>Pseudomonadati</taxon>
        <taxon>Kiritimatiellota</taxon>
        <taxon>Tichowtungiia</taxon>
        <taxon>Tichowtungiales</taxon>
        <taxon>Tichowtungiaceae</taxon>
        <taxon>Tichowtungia</taxon>
    </lineage>
</organism>
<dbReference type="RefSeq" id="WP_160630001.1">
    <property type="nucleotide sequence ID" value="NZ_CP047593.1"/>
</dbReference>
<dbReference type="Proteomes" id="UP000464954">
    <property type="component" value="Chromosome"/>
</dbReference>
<keyword evidence="1" id="KW-1133">Transmembrane helix</keyword>
<dbReference type="EMBL" id="CP047593">
    <property type="protein sequence ID" value="QHI70829.1"/>
    <property type="molecule type" value="Genomic_DNA"/>
</dbReference>
<dbReference type="AlphaFoldDB" id="A0A6P1M7Y9"/>
<dbReference type="KEGG" id="taer:GT409_15730"/>
<feature type="transmembrane region" description="Helical" evidence="1">
    <location>
        <begin position="21"/>
        <end position="45"/>
    </location>
</feature>
<reference evidence="2 3" key="1">
    <citation type="submission" date="2020-01" db="EMBL/GenBank/DDBJ databases">
        <title>Ponticoccus aerotolerans gen. nov., sp. nov., an anaerobic bacterium and proposal of Ponticoccusceae fam. nov., Ponticoccusles ord. nov. and Ponticoccuse classis nov. in the phylum Kiritimatiellaeota.</title>
        <authorList>
            <person name="Zhou L.Y."/>
            <person name="Du Z.J."/>
        </authorList>
    </citation>
    <scope>NUCLEOTIDE SEQUENCE [LARGE SCALE GENOMIC DNA]</scope>
    <source>
        <strain evidence="2 3">S-5007</strain>
    </source>
</reference>
<keyword evidence="1" id="KW-0472">Membrane</keyword>
<gene>
    <name evidence="2" type="ORF">GT409_15730</name>
</gene>
<evidence type="ECO:0000313" key="2">
    <source>
        <dbReference type="EMBL" id="QHI70829.1"/>
    </source>
</evidence>
<accession>A0A6P1M7Y9</accession>
<evidence type="ECO:0000256" key="1">
    <source>
        <dbReference type="SAM" id="Phobius"/>
    </source>
</evidence>
<proteinExistence type="predicted"/>
<keyword evidence="3" id="KW-1185">Reference proteome</keyword>
<sequence>MSLQVDLLKKTERRYQGIVSMKVMVLGSVGVLVGTTVLVLSLAGISKATQNANLKRARREWDRVSPLAAVIRANGAAAETNRKTIERLDVWAKGGSAAMYKILRETQGEIPDMIQLRSLRAGILEDETDDQPSYYILRLSGRALGELVAVEARRKLNSNRDITGFCGDVRLISSEREAGDVWTFAMEGRRAQEDKVK</sequence>
<keyword evidence="1" id="KW-0812">Transmembrane</keyword>